<feature type="domain" description="HipA N-terminal subdomain 1" evidence="5">
    <location>
        <begin position="6"/>
        <end position="103"/>
    </location>
</feature>
<evidence type="ECO:0000313" key="6">
    <source>
        <dbReference type="EMBL" id="VCU71813.1"/>
    </source>
</evidence>
<dbReference type="CDD" id="cd17808">
    <property type="entry name" value="HipA_Ec_like"/>
    <property type="match status" value="1"/>
</dbReference>
<dbReference type="Pfam" id="PF13657">
    <property type="entry name" value="Couple_hipA"/>
    <property type="match status" value="1"/>
</dbReference>
<dbReference type="RefSeq" id="WP_124081411.1">
    <property type="nucleotide sequence ID" value="NZ_UWPJ01000030.1"/>
</dbReference>
<dbReference type="AlphaFoldDB" id="A0A3P4B673"/>
<dbReference type="PANTHER" id="PTHR37419:SF1">
    <property type="entry name" value="SERINE_THREONINE-PROTEIN KINASE TOXIN HIPA"/>
    <property type="match status" value="1"/>
</dbReference>
<dbReference type="NCBIfam" id="TIGR03071">
    <property type="entry name" value="couple_hipA"/>
    <property type="match status" value="1"/>
</dbReference>
<evidence type="ECO:0000313" key="7">
    <source>
        <dbReference type="Proteomes" id="UP000277294"/>
    </source>
</evidence>
<dbReference type="Proteomes" id="UP000277294">
    <property type="component" value="Unassembled WGS sequence"/>
</dbReference>
<evidence type="ECO:0000259" key="4">
    <source>
        <dbReference type="Pfam" id="PF07804"/>
    </source>
</evidence>
<dbReference type="GO" id="GO:0004674">
    <property type="term" value="F:protein serine/threonine kinase activity"/>
    <property type="evidence" value="ECO:0007669"/>
    <property type="project" value="UniProtKB-EC"/>
</dbReference>
<evidence type="ECO:0000256" key="2">
    <source>
        <dbReference type="ARBA" id="ARBA00022679"/>
    </source>
</evidence>
<evidence type="ECO:0000259" key="5">
    <source>
        <dbReference type="Pfam" id="PF13657"/>
    </source>
</evidence>
<gene>
    <name evidence="6" type="primary">hipA_2</name>
    <name evidence="6" type="ORF">PIGHUM_03903</name>
</gene>
<dbReference type="InterPro" id="IPR017508">
    <property type="entry name" value="HipA_N1"/>
</dbReference>
<dbReference type="GO" id="GO:0005829">
    <property type="term" value="C:cytosol"/>
    <property type="evidence" value="ECO:0007669"/>
    <property type="project" value="TreeGrafter"/>
</dbReference>
<evidence type="ECO:0000256" key="3">
    <source>
        <dbReference type="ARBA" id="ARBA00022777"/>
    </source>
</evidence>
<dbReference type="InterPro" id="IPR052028">
    <property type="entry name" value="HipA_Ser/Thr_kinase"/>
</dbReference>
<dbReference type="InterPro" id="IPR012893">
    <property type="entry name" value="HipA-like_C"/>
</dbReference>
<sequence>MADLWVWMNGERVGTWFFNRGLHRFAYTREWAESAHARPISLSLPITAELELQGEHVENYFDNLLPDSKLIREQIAARFAVRDLSPFSLLEAVGRDCIGAVQLLPPEIPPDGYDQIRGELLDTPAIAQALRDVPVAGVGAQTDVEVFRLSLAGAQDKTALALIGGRWHRPIGATPSTHIFKLPIVNRHRTVQLFDTVANEWVCAQILTALGLPTARAEMAQFEDQEALIVERFDRQWVDGGRWIARLPQEDLCQALGVPPGRKYEAHGGPGASACLDLLAGSDAPADPLAFQLAMFAYWLMAAIDGHAKNFSIFLYPGGRFAMTPLYDVMSVWPYVGNGIGQWRMNKLHMAMAVRGKNRHYALDRIRPRYWRNLTGSHGGEEVWQQMILLAERVPEALDTVETILAPDFPERIWIPIAREMRAQAQHFLDGVEAA</sequence>
<protein>
    <submittedName>
        <fullName evidence="6">Serine/threonine-protein kinase HipA</fullName>
        <ecNumber evidence="6">2.7.11.1</ecNumber>
    </submittedName>
</protein>
<feature type="domain" description="HipA-like C-terminal" evidence="4">
    <location>
        <begin position="149"/>
        <end position="375"/>
    </location>
</feature>
<dbReference type="EMBL" id="UWPJ01000030">
    <property type="protein sequence ID" value="VCU71813.1"/>
    <property type="molecule type" value="Genomic_DNA"/>
</dbReference>
<keyword evidence="7" id="KW-1185">Reference proteome</keyword>
<dbReference type="OrthoDB" id="9805913at2"/>
<evidence type="ECO:0000256" key="1">
    <source>
        <dbReference type="ARBA" id="ARBA00010164"/>
    </source>
</evidence>
<proteinExistence type="inferred from homology"/>
<name>A0A3P4B673_9BURK</name>
<reference evidence="6 7" key="1">
    <citation type="submission" date="2018-10" db="EMBL/GenBank/DDBJ databases">
        <authorList>
            <person name="Criscuolo A."/>
        </authorList>
    </citation>
    <scope>NUCLEOTIDE SEQUENCE [LARGE SCALE GENOMIC DNA]</scope>
    <source>
        <strain evidence="6">DnA1</strain>
    </source>
</reference>
<dbReference type="EC" id="2.7.11.1" evidence="6"/>
<dbReference type="PANTHER" id="PTHR37419">
    <property type="entry name" value="SERINE/THREONINE-PROTEIN KINASE TOXIN HIPA"/>
    <property type="match status" value="1"/>
</dbReference>
<dbReference type="Pfam" id="PF07804">
    <property type="entry name" value="HipA_C"/>
    <property type="match status" value="1"/>
</dbReference>
<keyword evidence="2 6" id="KW-0808">Transferase</keyword>
<accession>A0A3P4B673</accession>
<organism evidence="6 7">
    <name type="scientific">Pigmentiphaga humi</name>
    <dbReference type="NCBI Taxonomy" id="2478468"/>
    <lineage>
        <taxon>Bacteria</taxon>
        <taxon>Pseudomonadati</taxon>
        <taxon>Pseudomonadota</taxon>
        <taxon>Betaproteobacteria</taxon>
        <taxon>Burkholderiales</taxon>
        <taxon>Alcaligenaceae</taxon>
        <taxon>Pigmentiphaga</taxon>
    </lineage>
</organism>
<comment type="similarity">
    <text evidence="1">Belongs to the HipA Ser/Thr kinase family.</text>
</comment>
<keyword evidence="3 6" id="KW-0418">Kinase</keyword>